<sequence>MPVTHPTTATSHSLAQAQARVQVTDDFYLPGSIYAVLFERSVPDSWHWAICVATSNSNAQNSELEGFKFHAKEYLPDVFRFEEPVPIEKLAGRGEAGTVSVVVKIGAYNPSTSFSSEQITQLTSLLKSSIPTDTIPPSDVGIEHRFACRVWFKEAIRVLHRNRLIRCHGGSGPGIGATSATMASGEQVSTRACTDMPSATEGSDSEDPIPVSALEDECKTFA</sequence>
<gene>
    <name evidence="2" type="ORF">F5878DRAFT_664605</name>
</gene>
<evidence type="ECO:0000313" key="2">
    <source>
        <dbReference type="EMBL" id="KAJ3834612.1"/>
    </source>
</evidence>
<evidence type="ECO:0000313" key="3">
    <source>
        <dbReference type="Proteomes" id="UP001163846"/>
    </source>
</evidence>
<proteinExistence type="predicted"/>
<comment type="caution">
    <text evidence="2">The sequence shown here is derived from an EMBL/GenBank/DDBJ whole genome shotgun (WGS) entry which is preliminary data.</text>
</comment>
<feature type="region of interest" description="Disordered" evidence="1">
    <location>
        <begin position="177"/>
        <end position="212"/>
    </location>
</feature>
<dbReference type="AlphaFoldDB" id="A0AA38U8Z6"/>
<organism evidence="2 3">
    <name type="scientific">Lentinula raphanica</name>
    <dbReference type="NCBI Taxonomy" id="153919"/>
    <lineage>
        <taxon>Eukaryota</taxon>
        <taxon>Fungi</taxon>
        <taxon>Dikarya</taxon>
        <taxon>Basidiomycota</taxon>
        <taxon>Agaricomycotina</taxon>
        <taxon>Agaricomycetes</taxon>
        <taxon>Agaricomycetidae</taxon>
        <taxon>Agaricales</taxon>
        <taxon>Marasmiineae</taxon>
        <taxon>Omphalotaceae</taxon>
        <taxon>Lentinula</taxon>
    </lineage>
</organism>
<keyword evidence="3" id="KW-1185">Reference proteome</keyword>
<reference evidence="2" key="1">
    <citation type="submission" date="2022-08" db="EMBL/GenBank/DDBJ databases">
        <authorList>
            <consortium name="DOE Joint Genome Institute"/>
            <person name="Min B."/>
            <person name="Riley R."/>
            <person name="Sierra-Patev S."/>
            <person name="Naranjo-Ortiz M."/>
            <person name="Looney B."/>
            <person name="Konkel Z."/>
            <person name="Slot J.C."/>
            <person name="Sakamoto Y."/>
            <person name="Steenwyk J.L."/>
            <person name="Rokas A."/>
            <person name="Carro J."/>
            <person name="Camarero S."/>
            <person name="Ferreira P."/>
            <person name="Molpeceres G."/>
            <person name="Ruiz-Duenas F.J."/>
            <person name="Serrano A."/>
            <person name="Henrissat B."/>
            <person name="Drula E."/>
            <person name="Hughes K.W."/>
            <person name="Mata J.L."/>
            <person name="Ishikawa N.K."/>
            <person name="Vargas-Isla R."/>
            <person name="Ushijima S."/>
            <person name="Smith C.A."/>
            <person name="Ahrendt S."/>
            <person name="Andreopoulos W."/>
            <person name="He G."/>
            <person name="Labutti K."/>
            <person name="Lipzen A."/>
            <person name="Ng V."/>
            <person name="Sandor L."/>
            <person name="Barry K."/>
            <person name="Martinez A.T."/>
            <person name="Xiao Y."/>
            <person name="Gibbons J.G."/>
            <person name="Terashima K."/>
            <person name="Hibbett D.S."/>
            <person name="Grigoriev I.V."/>
        </authorList>
    </citation>
    <scope>NUCLEOTIDE SEQUENCE</scope>
    <source>
        <strain evidence="2">TFB9207</strain>
    </source>
</reference>
<dbReference type="EMBL" id="MU806507">
    <property type="protein sequence ID" value="KAJ3834612.1"/>
    <property type="molecule type" value="Genomic_DNA"/>
</dbReference>
<feature type="compositionally biased region" description="Polar residues" evidence="1">
    <location>
        <begin position="178"/>
        <end position="192"/>
    </location>
</feature>
<accession>A0AA38U8Z6</accession>
<dbReference type="Proteomes" id="UP001163846">
    <property type="component" value="Unassembled WGS sequence"/>
</dbReference>
<evidence type="ECO:0000256" key="1">
    <source>
        <dbReference type="SAM" id="MobiDB-lite"/>
    </source>
</evidence>
<protein>
    <submittedName>
        <fullName evidence="2">Uncharacterized protein</fullName>
    </submittedName>
</protein>
<name>A0AA38U8Z6_9AGAR</name>